<dbReference type="Gene3D" id="3.40.50.450">
    <property type="match status" value="1"/>
</dbReference>
<comment type="similarity">
    <text evidence="1">Belongs to the DprA/Smf family.</text>
</comment>
<dbReference type="GO" id="GO:0009294">
    <property type="term" value="P:DNA-mediated transformation"/>
    <property type="evidence" value="ECO:0007669"/>
    <property type="project" value="InterPro"/>
</dbReference>
<evidence type="ECO:0000259" key="3">
    <source>
        <dbReference type="Pfam" id="PF17782"/>
    </source>
</evidence>
<dbReference type="AlphaFoldDB" id="I4CCS6"/>
<protein>
    <submittedName>
        <fullName evidence="4">DNA protecting protein DprA</fullName>
    </submittedName>
</protein>
<reference evidence="5" key="1">
    <citation type="submission" date="2012-06" db="EMBL/GenBank/DDBJ databases">
        <title>Complete sequence of chromosome of Desulfomonile tiedjei DSM 6799.</title>
        <authorList>
            <person name="Lucas S."/>
            <person name="Copeland A."/>
            <person name="Lapidus A."/>
            <person name="Glavina del Rio T."/>
            <person name="Dalin E."/>
            <person name="Tice H."/>
            <person name="Bruce D."/>
            <person name="Goodwin L."/>
            <person name="Pitluck S."/>
            <person name="Peters L."/>
            <person name="Ovchinnikova G."/>
            <person name="Zeytun A."/>
            <person name="Lu M."/>
            <person name="Kyrpides N."/>
            <person name="Mavromatis K."/>
            <person name="Ivanova N."/>
            <person name="Brettin T."/>
            <person name="Detter J.C."/>
            <person name="Han C."/>
            <person name="Larimer F."/>
            <person name="Land M."/>
            <person name="Hauser L."/>
            <person name="Markowitz V."/>
            <person name="Cheng J.-F."/>
            <person name="Hugenholtz P."/>
            <person name="Woyke T."/>
            <person name="Wu D."/>
            <person name="Spring S."/>
            <person name="Schroeder M."/>
            <person name="Brambilla E."/>
            <person name="Klenk H.-P."/>
            <person name="Eisen J.A."/>
        </authorList>
    </citation>
    <scope>NUCLEOTIDE SEQUENCE [LARGE SCALE GENOMIC DNA]</scope>
    <source>
        <strain evidence="5">ATCC 49306 / DSM 6799 / DCB-1</strain>
    </source>
</reference>
<dbReference type="EMBL" id="CP003360">
    <property type="protein sequence ID" value="AFM27367.1"/>
    <property type="molecule type" value="Genomic_DNA"/>
</dbReference>
<accession>I4CCS6</accession>
<dbReference type="Proteomes" id="UP000006055">
    <property type="component" value="Chromosome"/>
</dbReference>
<evidence type="ECO:0000313" key="4">
    <source>
        <dbReference type="EMBL" id="AFM27367.1"/>
    </source>
</evidence>
<dbReference type="eggNOG" id="COG1948">
    <property type="taxonomic scope" value="Bacteria"/>
</dbReference>
<keyword evidence="5" id="KW-1185">Reference proteome</keyword>
<dbReference type="Pfam" id="PF14520">
    <property type="entry name" value="HHH_5"/>
    <property type="match status" value="1"/>
</dbReference>
<dbReference type="InterPro" id="IPR003488">
    <property type="entry name" value="DprA"/>
</dbReference>
<feature type="domain" description="Smf/DprA SLOG" evidence="2">
    <location>
        <begin position="84"/>
        <end position="292"/>
    </location>
</feature>
<dbReference type="PATRIC" id="fig|706587.4.peg.5376"/>
<organism evidence="4 5">
    <name type="scientific">Desulfomonile tiedjei (strain ATCC 49306 / DSM 6799 / DCB-1)</name>
    <dbReference type="NCBI Taxonomy" id="706587"/>
    <lineage>
        <taxon>Bacteria</taxon>
        <taxon>Pseudomonadati</taxon>
        <taxon>Thermodesulfobacteriota</taxon>
        <taxon>Desulfomonilia</taxon>
        <taxon>Desulfomonilales</taxon>
        <taxon>Desulfomonilaceae</taxon>
        <taxon>Desulfomonile</taxon>
    </lineage>
</organism>
<name>I4CCS6_DESTA</name>
<dbReference type="InterPro" id="IPR041614">
    <property type="entry name" value="DprA_WH"/>
</dbReference>
<dbReference type="InterPro" id="IPR036388">
    <property type="entry name" value="WH-like_DNA-bd_sf"/>
</dbReference>
<evidence type="ECO:0000313" key="5">
    <source>
        <dbReference type="Proteomes" id="UP000006055"/>
    </source>
</evidence>
<dbReference type="Pfam" id="PF17782">
    <property type="entry name" value="WHD_DprA"/>
    <property type="match status" value="1"/>
</dbReference>
<dbReference type="eggNOG" id="COG0758">
    <property type="taxonomic scope" value="Bacteria"/>
</dbReference>
<sequence>MTSQDSNVLFYWLALERVPRVGPLTIARLIQAFGTPEAVLHAGAQEIRKRTGLGEKIAALISTFSIPADSILKHIKILEEMDVQVITRWDADYPQNLLEIYDPPALLFVRGNFVPEDKAAVGIVGTRNPTRYGLDMAEQITKELIREGITIISGLARGIDTACHKAAYKAGGRSIGVLGCGIDVTYPRENRELMEQMLHQGAVITEFRPGTEPLPTNFYRRNRIISGLAKGVLVVEAAKSSGSLITAHHALEQNRDVLAVPGNVRNLKSSGPHHLIKQGAALVESGQDVLHALFATSGKPVMQQQGLFQATRESNDVAPESLTVLEAIDLDPVPIDLICESVGLEAGKLSGILLELELQGLVKQHPGKMFSRILK</sequence>
<dbReference type="OrthoDB" id="9785707at2"/>
<dbReference type="PANTHER" id="PTHR43022">
    <property type="entry name" value="PROTEIN SMF"/>
    <property type="match status" value="1"/>
</dbReference>
<evidence type="ECO:0000259" key="2">
    <source>
        <dbReference type="Pfam" id="PF02481"/>
    </source>
</evidence>
<dbReference type="NCBIfam" id="TIGR00732">
    <property type="entry name" value="dprA"/>
    <property type="match status" value="1"/>
</dbReference>
<dbReference type="KEGG" id="dti:Desti_4747"/>
<dbReference type="InterPro" id="IPR057666">
    <property type="entry name" value="DrpA_SLOG"/>
</dbReference>
<feature type="domain" description="DprA winged helix" evidence="3">
    <location>
        <begin position="310"/>
        <end position="368"/>
    </location>
</feature>
<dbReference type="SUPFAM" id="SSF102405">
    <property type="entry name" value="MCP/YpsA-like"/>
    <property type="match status" value="1"/>
</dbReference>
<dbReference type="PANTHER" id="PTHR43022:SF1">
    <property type="entry name" value="PROTEIN SMF"/>
    <property type="match status" value="1"/>
</dbReference>
<dbReference type="SUPFAM" id="SSF47781">
    <property type="entry name" value="RuvA domain 2-like"/>
    <property type="match status" value="1"/>
</dbReference>
<dbReference type="Pfam" id="PF02481">
    <property type="entry name" value="DNA_processg_A"/>
    <property type="match status" value="1"/>
</dbReference>
<dbReference type="HOGENOM" id="CLU_029601_1_1_7"/>
<dbReference type="Gene3D" id="1.10.10.10">
    <property type="entry name" value="Winged helix-like DNA-binding domain superfamily/Winged helix DNA-binding domain"/>
    <property type="match status" value="1"/>
</dbReference>
<dbReference type="STRING" id="706587.Desti_4747"/>
<evidence type="ECO:0000256" key="1">
    <source>
        <dbReference type="ARBA" id="ARBA00006525"/>
    </source>
</evidence>
<proteinExistence type="inferred from homology"/>
<dbReference type="RefSeq" id="WP_014812475.1">
    <property type="nucleotide sequence ID" value="NC_018025.1"/>
</dbReference>
<dbReference type="InterPro" id="IPR010994">
    <property type="entry name" value="RuvA_2-like"/>
</dbReference>
<gene>
    <name evidence="4" type="ordered locus">Desti_4747</name>
</gene>